<feature type="compositionally biased region" description="Polar residues" evidence="1">
    <location>
        <begin position="186"/>
        <end position="196"/>
    </location>
</feature>
<feature type="signal peptide" evidence="2">
    <location>
        <begin position="1"/>
        <end position="23"/>
    </location>
</feature>
<dbReference type="AlphaFoldDB" id="A0A0E0RK36"/>
<sequence length="427" mass="43882">MDSAARLLLLLPLLLLRISLAAASPNAPLAVALVEVRSAAAFDRARPPTPCTAPSSPGRITTAPSRGRLAGSAAGTGSAATAGSGGDAEAANATRTTSDAATGSDKAARNNPTTTTTTTAATTTTTTGGDDAAAPAPPPSPGKAFSTTSDTTSASATGTAASASVGAGSVAHESSSRCATFAEQRAPTTNKPTSRAPSAAVRDDGYATPATAPVGAVHDAGDATPAAAPVGTAMNTAQRGANTSLGVIREAPTMMLIFAAALLTLVVIRGGRRMGAGGQNQRGDEEEDQTKCLVCKFEDPVFRLACCNKVLCNLCLRDFVRTMHGECTRGLSAGCILSLRPPESLPVGVDLNRATPYQHVPEFPPWYFSSAVKKNSRVHLFYYNVKELEEGREPTVTEVIHVLYPPPAPMSPPIVTVSATKRPFWEL</sequence>
<evidence type="ECO:0000313" key="4">
    <source>
        <dbReference type="Proteomes" id="UP000008022"/>
    </source>
</evidence>
<feature type="compositionally biased region" description="Low complexity" evidence="1">
    <location>
        <begin position="144"/>
        <end position="157"/>
    </location>
</feature>
<protein>
    <recommendedName>
        <fullName evidence="5">RING-type domain-containing protein</fullName>
    </recommendedName>
</protein>
<keyword evidence="4" id="KW-1185">Reference proteome</keyword>
<proteinExistence type="predicted"/>
<evidence type="ECO:0000313" key="3">
    <source>
        <dbReference type="EnsemblPlants" id="ORUFI12G21210.1"/>
    </source>
</evidence>
<feature type="region of interest" description="Disordered" evidence="1">
    <location>
        <begin position="176"/>
        <end position="220"/>
    </location>
</feature>
<evidence type="ECO:0000256" key="1">
    <source>
        <dbReference type="SAM" id="MobiDB-lite"/>
    </source>
</evidence>
<accession>A0A0E0RK36</accession>
<evidence type="ECO:0000256" key="2">
    <source>
        <dbReference type="SAM" id="SignalP"/>
    </source>
</evidence>
<dbReference type="Gramene" id="ORUFI12G21210.1">
    <property type="protein sequence ID" value="ORUFI12G21210.1"/>
    <property type="gene ID" value="ORUFI12G21210"/>
</dbReference>
<feature type="compositionally biased region" description="Low complexity" evidence="1">
    <location>
        <begin position="112"/>
        <end position="134"/>
    </location>
</feature>
<feature type="chain" id="PRO_5002372494" description="RING-type domain-containing protein" evidence="2">
    <location>
        <begin position="24"/>
        <end position="427"/>
    </location>
</feature>
<feature type="region of interest" description="Disordered" evidence="1">
    <location>
        <begin position="42"/>
        <end position="157"/>
    </location>
</feature>
<dbReference type="Proteomes" id="UP000008022">
    <property type="component" value="Unassembled WGS sequence"/>
</dbReference>
<dbReference type="EnsemblPlants" id="ORUFI12G21210.1">
    <property type="protein sequence ID" value="ORUFI12G21210.1"/>
    <property type="gene ID" value="ORUFI12G21210"/>
</dbReference>
<feature type="compositionally biased region" description="Low complexity" evidence="1">
    <location>
        <begin position="63"/>
        <end position="91"/>
    </location>
</feature>
<dbReference type="OMA" id="FRIACCN"/>
<reference evidence="3" key="2">
    <citation type="submission" date="2015-06" db="UniProtKB">
        <authorList>
            <consortium name="EnsemblPlants"/>
        </authorList>
    </citation>
    <scope>IDENTIFICATION</scope>
</reference>
<evidence type="ECO:0008006" key="5">
    <source>
        <dbReference type="Google" id="ProtNLM"/>
    </source>
</evidence>
<keyword evidence="2" id="KW-0732">Signal</keyword>
<reference evidence="4" key="1">
    <citation type="submission" date="2013-06" db="EMBL/GenBank/DDBJ databases">
        <authorList>
            <person name="Zhao Q."/>
        </authorList>
    </citation>
    <scope>NUCLEOTIDE SEQUENCE</scope>
    <source>
        <strain evidence="4">cv. W1943</strain>
    </source>
</reference>
<organism evidence="3 4">
    <name type="scientific">Oryza rufipogon</name>
    <name type="common">Brownbeard rice</name>
    <name type="synonym">Asian wild rice</name>
    <dbReference type="NCBI Taxonomy" id="4529"/>
    <lineage>
        <taxon>Eukaryota</taxon>
        <taxon>Viridiplantae</taxon>
        <taxon>Streptophyta</taxon>
        <taxon>Embryophyta</taxon>
        <taxon>Tracheophyta</taxon>
        <taxon>Spermatophyta</taxon>
        <taxon>Magnoliopsida</taxon>
        <taxon>Liliopsida</taxon>
        <taxon>Poales</taxon>
        <taxon>Poaceae</taxon>
        <taxon>BOP clade</taxon>
        <taxon>Oryzoideae</taxon>
        <taxon>Oryzeae</taxon>
        <taxon>Oryzinae</taxon>
        <taxon>Oryza</taxon>
    </lineage>
</organism>
<dbReference type="HOGENOM" id="CLU_700926_0_0_1"/>
<name>A0A0E0RK36_ORYRU</name>